<reference evidence="2" key="2">
    <citation type="submission" date="2020-07" db="EMBL/GenBank/DDBJ databases">
        <authorList>
            <person name="Vera ALvarez R."/>
            <person name="Arias-Moreno D.M."/>
            <person name="Jimenez-Jacinto V."/>
            <person name="Jimenez-Bremont J.F."/>
            <person name="Swaminathan K."/>
            <person name="Moose S.P."/>
            <person name="Guerrero-Gonzalez M.L."/>
            <person name="Marino-Ramirez L."/>
            <person name="Landsman D."/>
            <person name="Rodriguez-Kessler M."/>
            <person name="Delgado-Sanchez P."/>
        </authorList>
    </citation>
    <scope>NUCLEOTIDE SEQUENCE</scope>
    <source>
        <tissue evidence="2">Cladode</tissue>
    </source>
</reference>
<organism evidence="2">
    <name type="scientific">Opuntia streptacantha</name>
    <name type="common">Prickly pear cactus</name>
    <name type="synonym">Opuntia cardona</name>
    <dbReference type="NCBI Taxonomy" id="393608"/>
    <lineage>
        <taxon>Eukaryota</taxon>
        <taxon>Viridiplantae</taxon>
        <taxon>Streptophyta</taxon>
        <taxon>Embryophyta</taxon>
        <taxon>Tracheophyta</taxon>
        <taxon>Spermatophyta</taxon>
        <taxon>Magnoliopsida</taxon>
        <taxon>eudicotyledons</taxon>
        <taxon>Gunneridae</taxon>
        <taxon>Pentapetalae</taxon>
        <taxon>Caryophyllales</taxon>
        <taxon>Cactineae</taxon>
        <taxon>Cactaceae</taxon>
        <taxon>Opuntioideae</taxon>
        <taxon>Opuntia</taxon>
    </lineage>
</organism>
<reference evidence="2" key="1">
    <citation type="journal article" date="2013" name="J. Plant Res.">
        <title>Effect of fungi and light on seed germination of three Opuntia species from semiarid lands of central Mexico.</title>
        <authorList>
            <person name="Delgado-Sanchez P."/>
            <person name="Jimenez-Bremont J.F."/>
            <person name="Guerrero-Gonzalez Mde L."/>
            <person name="Flores J."/>
        </authorList>
    </citation>
    <scope>NUCLEOTIDE SEQUENCE</scope>
    <source>
        <tissue evidence="2">Cladode</tissue>
    </source>
</reference>
<keyword evidence="1" id="KW-0472">Membrane</keyword>
<dbReference type="AlphaFoldDB" id="A0A7C8YSK5"/>
<evidence type="ECO:0000313" key="2">
    <source>
        <dbReference type="EMBL" id="MBA4625634.1"/>
    </source>
</evidence>
<protein>
    <submittedName>
        <fullName evidence="2">Uncharacterized protein</fullName>
    </submittedName>
</protein>
<evidence type="ECO:0000256" key="1">
    <source>
        <dbReference type="SAM" id="Phobius"/>
    </source>
</evidence>
<name>A0A7C8YSK5_OPUST</name>
<proteinExistence type="predicted"/>
<sequence length="115" mass="12864">MKFHQSPPKVRTPLLKDIASMDDAWHVWSWGVQTSKWFNCNGLGRYLIHLAAVGVLAVRFITCRHPAADVKTICGSVWTLLHSAYVGSTLGFFLLTFSLLIPKILYPRSLLAHSA</sequence>
<keyword evidence="1" id="KW-0812">Transmembrane</keyword>
<feature type="transmembrane region" description="Helical" evidence="1">
    <location>
        <begin position="82"/>
        <end position="101"/>
    </location>
</feature>
<keyword evidence="1" id="KW-1133">Transmembrane helix</keyword>
<feature type="transmembrane region" description="Helical" evidence="1">
    <location>
        <begin position="43"/>
        <end position="62"/>
    </location>
</feature>
<accession>A0A7C8YSK5</accession>
<dbReference type="EMBL" id="GISG01052885">
    <property type="protein sequence ID" value="MBA4625634.1"/>
    <property type="molecule type" value="Transcribed_RNA"/>
</dbReference>